<dbReference type="InterPro" id="IPR036875">
    <property type="entry name" value="Znf_CCHC_sf"/>
</dbReference>
<gene>
    <name evidence="4" type="ORF">TCM_019778</name>
</gene>
<accession>A0A061EJG2</accession>
<dbReference type="Pfam" id="PF25597">
    <property type="entry name" value="SH3_retrovirus"/>
    <property type="match status" value="1"/>
</dbReference>
<evidence type="ECO:0000259" key="3">
    <source>
        <dbReference type="PROSITE" id="PS50158"/>
    </source>
</evidence>
<keyword evidence="1" id="KW-0863">Zinc-finger</keyword>
<evidence type="ECO:0000256" key="1">
    <source>
        <dbReference type="PROSITE-ProRule" id="PRU00047"/>
    </source>
</evidence>
<dbReference type="SMART" id="SM00343">
    <property type="entry name" value="ZnF_C2HC"/>
    <property type="match status" value="1"/>
</dbReference>
<evidence type="ECO:0000313" key="5">
    <source>
        <dbReference type="Proteomes" id="UP000026915"/>
    </source>
</evidence>
<dbReference type="InParanoid" id="A0A061EJG2"/>
<dbReference type="InterPro" id="IPR025724">
    <property type="entry name" value="GAG-pre-integrase_dom"/>
</dbReference>
<dbReference type="EMBL" id="CM001882">
    <property type="protein sequence ID" value="EOY04542.1"/>
    <property type="molecule type" value="Genomic_DNA"/>
</dbReference>
<dbReference type="PROSITE" id="PS50158">
    <property type="entry name" value="ZF_CCHC"/>
    <property type="match status" value="1"/>
</dbReference>
<dbReference type="GO" id="GO:0008270">
    <property type="term" value="F:zinc ion binding"/>
    <property type="evidence" value="ECO:0007669"/>
    <property type="project" value="UniProtKB-KW"/>
</dbReference>
<name>A0A061EJG2_THECC</name>
<dbReference type="InterPro" id="IPR057670">
    <property type="entry name" value="SH3_retrovirus"/>
</dbReference>
<feature type="region of interest" description="Disordered" evidence="2">
    <location>
        <begin position="182"/>
        <end position="215"/>
    </location>
</feature>
<dbReference type="AlphaFoldDB" id="A0A061EJG2"/>
<keyword evidence="5" id="KW-1185">Reference proteome</keyword>
<feature type="compositionally biased region" description="Basic residues" evidence="2">
    <location>
        <begin position="196"/>
        <end position="210"/>
    </location>
</feature>
<dbReference type="InterPro" id="IPR001878">
    <property type="entry name" value="Znf_CCHC"/>
</dbReference>
<dbReference type="Pfam" id="PF13976">
    <property type="entry name" value="gag_pre-integrs"/>
    <property type="match status" value="1"/>
</dbReference>
<dbReference type="HOGENOM" id="CLU_001650_5_1_1"/>
<dbReference type="InterPro" id="IPR013103">
    <property type="entry name" value="RVT_2"/>
</dbReference>
<evidence type="ECO:0000256" key="2">
    <source>
        <dbReference type="SAM" id="MobiDB-lite"/>
    </source>
</evidence>
<dbReference type="Proteomes" id="UP000026915">
    <property type="component" value="Chromosome 4"/>
</dbReference>
<dbReference type="SUPFAM" id="SSF57756">
    <property type="entry name" value="Retrovirus zinc finger-like domains"/>
    <property type="match status" value="1"/>
</dbReference>
<evidence type="ECO:0000313" key="4">
    <source>
        <dbReference type="EMBL" id="EOY04542.1"/>
    </source>
</evidence>
<reference evidence="4 5" key="1">
    <citation type="journal article" date="2013" name="Genome Biol.">
        <title>The genome sequence of the most widely cultivated cacao type and its use to identify candidate genes regulating pod color.</title>
        <authorList>
            <person name="Motamayor J.C."/>
            <person name="Mockaitis K."/>
            <person name="Schmutz J."/>
            <person name="Haiminen N."/>
            <person name="Iii D.L."/>
            <person name="Cornejo O."/>
            <person name="Findley S.D."/>
            <person name="Zheng P."/>
            <person name="Utro F."/>
            <person name="Royaert S."/>
            <person name="Saski C."/>
            <person name="Jenkins J."/>
            <person name="Podicheti R."/>
            <person name="Zhao M."/>
            <person name="Scheffler B.E."/>
            <person name="Stack J.C."/>
            <person name="Feltus F.A."/>
            <person name="Mustiga G.M."/>
            <person name="Amores F."/>
            <person name="Phillips W."/>
            <person name="Marelli J.P."/>
            <person name="May G.D."/>
            <person name="Shapiro H."/>
            <person name="Ma J."/>
            <person name="Bustamante C.D."/>
            <person name="Schnell R.J."/>
            <person name="Main D."/>
            <person name="Gilbert D."/>
            <person name="Parida L."/>
            <person name="Kuhn D.N."/>
        </authorList>
    </citation>
    <scope>NUCLEOTIDE SEQUENCE [LARGE SCALE GENOMIC DNA]</scope>
    <source>
        <strain evidence="5">cv. Matina 1-6</strain>
    </source>
</reference>
<proteinExistence type="predicted"/>
<dbReference type="Gramene" id="EOY04542">
    <property type="protein sequence ID" value="EOY04542"/>
    <property type="gene ID" value="TCM_019778"/>
</dbReference>
<feature type="domain" description="CCHC-type" evidence="3">
    <location>
        <begin position="223"/>
        <end position="236"/>
    </location>
</feature>
<sequence length="704" mass="80217">MEYGFVDLKELDEEAEERLKEVKKKDAKALFFIQQAVHETIFSRIAAATTSLEAWQILKKKFQGSSKVITVKLQTYRREFETLSMKSNEFVQTYLSRVSSLVNQMKSYGEDISEETVVAKVLRSLTPKFEHIVAAIEEAHDLSNYSFDELMSSLQAHEERLFRSHEKNEEKAFQVNEESNLKETLENSTGGGRGRVGFRGKGHGRGRSRGRSNEERQNKTFQCYYCKKPGHRAAYCWQKQKDENNQASFVEKSDEEIRLFMAFFYEKEQSNDVWFLDSGCSNHMSGTRSLFKELDESNKTDVTLGNSKKIRVEGRGTISIKTSQGNAKILQYVMLVPDLSHNLLSIVQLMISGYSILFDDGFCTIKNKKFKQIITKVPMAKNKMFPLEVSMIENYAMVANGDSEARLSHLHYGHLNINGLKLLSQKEMVFGLPKLENLGFCEGCVYGKQSKKPFLVGKAWRVSKCLELVHADLCGPMNIESLGAYALVKTYSSKFDEKSEKYIFVGYCSQSKAYKLYNPISGKITISRDVVFNENARWIWNEENKEQHIQVLEDNTASTISSSSTPRSSNPSPPTSNESSSSSSSSETPPRKFRSLQEIYDSCTFALLVSDLICFEKAAKRNEWCKAMEEELLVARFETVRTFLALTAQLNWPVYQFDVKSAFLNGDLEEVYVSQPEGFVVNGNEDQVYRLKKALYGLKQAPRA</sequence>
<dbReference type="PANTHER" id="PTHR35317">
    <property type="entry name" value="OS04G0629600 PROTEIN"/>
    <property type="match status" value="1"/>
</dbReference>
<organism evidence="4 5">
    <name type="scientific">Theobroma cacao</name>
    <name type="common">Cacao</name>
    <name type="synonym">Cocoa</name>
    <dbReference type="NCBI Taxonomy" id="3641"/>
    <lineage>
        <taxon>Eukaryota</taxon>
        <taxon>Viridiplantae</taxon>
        <taxon>Streptophyta</taxon>
        <taxon>Embryophyta</taxon>
        <taxon>Tracheophyta</taxon>
        <taxon>Spermatophyta</taxon>
        <taxon>Magnoliopsida</taxon>
        <taxon>eudicotyledons</taxon>
        <taxon>Gunneridae</taxon>
        <taxon>Pentapetalae</taxon>
        <taxon>rosids</taxon>
        <taxon>malvids</taxon>
        <taxon>Malvales</taxon>
        <taxon>Malvaceae</taxon>
        <taxon>Byttnerioideae</taxon>
        <taxon>Theobroma</taxon>
    </lineage>
</organism>
<dbReference type="GO" id="GO:0003676">
    <property type="term" value="F:nucleic acid binding"/>
    <property type="evidence" value="ECO:0007669"/>
    <property type="project" value="InterPro"/>
</dbReference>
<dbReference type="InterPro" id="IPR054722">
    <property type="entry name" value="PolX-like_BBD"/>
</dbReference>
<dbReference type="Gene3D" id="4.10.60.10">
    <property type="entry name" value="Zinc finger, CCHC-type"/>
    <property type="match status" value="1"/>
</dbReference>
<feature type="region of interest" description="Disordered" evidence="2">
    <location>
        <begin position="557"/>
        <end position="590"/>
    </location>
</feature>
<protein>
    <recommendedName>
        <fullName evidence="3">CCHC-type domain-containing protein</fullName>
    </recommendedName>
</protein>
<feature type="compositionally biased region" description="Low complexity" evidence="2">
    <location>
        <begin position="558"/>
        <end position="588"/>
    </location>
</feature>
<dbReference type="Pfam" id="PF14223">
    <property type="entry name" value="Retrotran_gag_2"/>
    <property type="match status" value="1"/>
</dbReference>
<keyword evidence="1" id="KW-0862">Zinc</keyword>
<dbReference type="PANTHER" id="PTHR35317:SF35">
    <property type="entry name" value="DUF4219 DOMAIN-CONTAINING PROTEIN"/>
    <property type="match status" value="1"/>
</dbReference>
<keyword evidence="1" id="KW-0479">Metal-binding</keyword>
<dbReference type="OMA" id="ENARWIW"/>
<dbReference type="eggNOG" id="KOG0017">
    <property type="taxonomic scope" value="Eukaryota"/>
</dbReference>
<dbReference type="Pfam" id="PF07727">
    <property type="entry name" value="RVT_2"/>
    <property type="match status" value="1"/>
</dbReference>
<dbReference type="Pfam" id="PF22936">
    <property type="entry name" value="Pol_BBD"/>
    <property type="match status" value="1"/>
</dbReference>